<dbReference type="EMBL" id="ML996709">
    <property type="protein sequence ID" value="KAF2396025.1"/>
    <property type="molecule type" value="Genomic_DNA"/>
</dbReference>
<feature type="compositionally biased region" description="Low complexity" evidence="1">
    <location>
        <begin position="223"/>
        <end position="238"/>
    </location>
</feature>
<dbReference type="AlphaFoldDB" id="A0A6G1HJS8"/>
<feature type="region of interest" description="Disordered" evidence="1">
    <location>
        <begin position="98"/>
        <end position="146"/>
    </location>
</feature>
<feature type="region of interest" description="Disordered" evidence="1">
    <location>
        <begin position="181"/>
        <end position="238"/>
    </location>
</feature>
<organism evidence="2 3">
    <name type="scientific">Trichodelitschia bisporula</name>
    <dbReference type="NCBI Taxonomy" id="703511"/>
    <lineage>
        <taxon>Eukaryota</taxon>
        <taxon>Fungi</taxon>
        <taxon>Dikarya</taxon>
        <taxon>Ascomycota</taxon>
        <taxon>Pezizomycotina</taxon>
        <taxon>Dothideomycetes</taxon>
        <taxon>Dothideomycetes incertae sedis</taxon>
        <taxon>Phaeotrichales</taxon>
        <taxon>Phaeotrichaceae</taxon>
        <taxon>Trichodelitschia</taxon>
    </lineage>
</organism>
<feature type="compositionally biased region" description="Low complexity" evidence="1">
    <location>
        <begin position="117"/>
        <end position="127"/>
    </location>
</feature>
<reference evidence="2" key="1">
    <citation type="journal article" date="2020" name="Stud. Mycol.">
        <title>101 Dothideomycetes genomes: a test case for predicting lifestyles and emergence of pathogens.</title>
        <authorList>
            <person name="Haridas S."/>
            <person name="Albert R."/>
            <person name="Binder M."/>
            <person name="Bloem J."/>
            <person name="Labutti K."/>
            <person name="Salamov A."/>
            <person name="Andreopoulos B."/>
            <person name="Baker S."/>
            <person name="Barry K."/>
            <person name="Bills G."/>
            <person name="Bluhm B."/>
            <person name="Cannon C."/>
            <person name="Castanera R."/>
            <person name="Culley D."/>
            <person name="Daum C."/>
            <person name="Ezra D."/>
            <person name="Gonzalez J."/>
            <person name="Henrissat B."/>
            <person name="Kuo A."/>
            <person name="Liang C."/>
            <person name="Lipzen A."/>
            <person name="Lutzoni F."/>
            <person name="Magnuson J."/>
            <person name="Mondo S."/>
            <person name="Nolan M."/>
            <person name="Ohm R."/>
            <person name="Pangilinan J."/>
            <person name="Park H.-J."/>
            <person name="Ramirez L."/>
            <person name="Alfaro M."/>
            <person name="Sun H."/>
            <person name="Tritt A."/>
            <person name="Yoshinaga Y."/>
            <person name="Zwiers L.-H."/>
            <person name="Turgeon B."/>
            <person name="Goodwin S."/>
            <person name="Spatafora J."/>
            <person name="Crous P."/>
            <person name="Grigoriev I."/>
        </authorList>
    </citation>
    <scope>NUCLEOTIDE SEQUENCE</scope>
    <source>
        <strain evidence="2">CBS 262.69</strain>
    </source>
</reference>
<dbReference type="Proteomes" id="UP000799640">
    <property type="component" value="Unassembled WGS sequence"/>
</dbReference>
<keyword evidence="3" id="KW-1185">Reference proteome</keyword>
<name>A0A6G1HJS8_9PEZI</name>
<feature type="region of interest" description="Disordered" evidence="1">
    <location>
        <begin position="45"/>
        <end position="64"/>
    </location>
</feature>
<evidence type="ECO:0000256" key="1">
    <source>
        <dbReference type="SAM" id="MobiDB-lite"/>
    </source>
</evidence>
<accession>A0A6G1HJS8</accession>
<proteinExistence type="predicted"/>
<sequence length="238" mass="26298">MLFHVKKLLKGACCPKLLAMRLTKIIRRLLRSFPDRNKATTVAVDANADANSPRASRPSINPTTGAVPVSVLDAKELNAGLPAVSDFAPRDDGWLNEEPCSPLYSEDEDDQLSEMTSSNSSIYSRSSVGAKRARFKRGRAKQRKPGIRVLERLSLPHQGPVQELEAKPLSREQRTALWVKEQQTRDWSAKQAAEFESDRPHSTRSSRRPSPGLVKPSGRASSEESSPWEDSPLPSVCA</sequence>
<gene>
    <name evidence="2" type="ORF">EJ06DRAFT_525035</name>
</gene>
<evidence type="ECO:0000313" key="3">
    <source>
        <dbReference type="Proteomes" id="UP000799640"/>
    </source>
</evidence>
<feature type="compositionally biased region" description="Basic residues" evidence="1">
    <location>
        <begin position="131"/>
        <end position="146"/>
    </location>
</feature>
<protein>
    <submittedName>
        <fullName evidence="2">Uncharacterized protein</fullName>
    </submittedName>
</protein>
<evidence type="ECO:0000313" key="2">
    <source>
        <dbReference type="EMBL" id="KAF2396025.1"/>
    </source>
</evidence>